<sequence>TTRKHPRSKHWHLLDYSIIQQGDKRNVNMQMANSADNCWTNHHLVITHLQIMVNNKPKTGKTRPVRRKFDISKLNSPEISSFYASSILKHLQSIRSDNQDMDKEWNTLRKTITEVAENTLRSKIVAQGEISDLKRQCQTKLRESQNNWWHQKAVELQWCADARDLTGTKQLLGPVRSSTGSLQSVNSNTILTDPQDILQCWRKHSLNLLNQDSNMEDFLTNVPMHPTQHWMNTPPSYKEYQTALNCMKQQKSPGPDNIPVELLKHGGLLLNT</sequence>
<dbReference type="EMBL" id="KQ415845">
    <property type="protein sequence ID" value="KOG00166.1"/>
    <property type="molecule type" value="Genomic_DNA"/>
</dbReference>
<gene>
    <name evidence="1" type="ORF">OCBIM_22007628mg</name>
</gene>
<organism evidence="1">
    <name type="scientific">Octopus bimaculoides</name>
    <name type="common">California two-spotted octopus</name>
    <dbReference type="NCBI Taxonomy" id="37653"/>
    <lineage>
        <taxon>Eukaryota</taxon>
        <taxon>Metazoa</taxon>
        <taxon>Spiralia</taxon>
        <taxon>Lophotrochozoa</taxon>
        <taxon>Mollusca</taxon>
        <taxon>Cephalopoda</taxon>
        <taxon>Coleoidea</taxon>
        <taxon>Octopodiformes</taxon>
        <taxon>Octopoda</taxon>
        <taxon>Incirrata</taxon>
        <taxon>Octopodidae</taxon>
        <taxon>Octopus</taxon>
    </lineage>
</organism>
<proteinExistence type="predicted"/>
<dbReference type="AlphaFoldDB" id="A0A0L8IFA0"/>
<dbReference type="OrthoDB" id="6144240at2759"/>
<feature type="non-terminal residue" evidence="1">
    <location>
        <position position="272"/>
    </location>
</feature>
<protein>
    <submittedName>
        <fullName evidence="1">Uncharacterized protein</fullName>
    </submittedName>
</protein>
<name>A0A0L8IFA0_OCTBM</name>
<feature type="non-terminal residue" evidence="1">
    <location>
        <position position="1"/>
    </location>
</feature>
<accession>A0A0L8IFA0</accession>
<evidence type="ECO:0000313" key="1">
    <source>
        <dbReference type="EMBL" id="KOG00166.1"/>
    </source>
</evidence>
<reference evidence="1" key="1">
    <citation type="submission" date="2015-07" db="EMBL/GenBank/DDBJ databases">
        <title>MeaNS - Measles Nucleotide Surveillance Program.</title>
        <authorList>
            <person name="Tran T."/>
            <person name="Druce J."/>
        </authorList>
    </citation>
    <scope>NUCLEOTIDE SEQUENCE</scope>
    <source>
        <strain evidence="1">UCB-OBI-ISO-001</strain>
        <tissue evidence="1">Gonad</tissue>
    </source>
</reference>